<evidence type="ECO:0000313" key="3">
    <source>
        <dbReference type="Proteomes" id="UP000651010"/>
    </source>
</evidence>
<protein>
    <submittedName>
        <fullName evidence="2">Uncharacterized protein</fullName>
    </submittedName>
</protein>
<dbReference type="EMBL" id="JACZZA010000003">
    <property type="protein sequence ID" value="MBE1160278.1"/>
    <property type="molecule type" value="Genomic_DNA"/>
</dbReference>
<dbReference type="RefSeq" id="WP_192555132.1">
    <property type="nucleotide sequence ID" value="NZ_JACZZA010000003.1"/>
</dbReference>
<gene>
    <name evidence="2" type="ORF">IGX34_07750</name>
</gene>
<reference evidence="2 3" key="1">
    <citation type="submission" date="2020-09" db="EMBL/GenBank/DDBJ databases">
        <title>Dyella sp. 7MK23 isolated from forest soil.</title>
        <authorList>
            <person name="Fu J."/>
        </authorList>
    </citation>
    <scope>NUCLEOTIDE SEQUENCE [LARGE SCALE GENOMIC DNA]</scope>
    <source>
        <strain evidence="2 3">7MK23</strain>
    </source>
</reference>
<comment type="caution">
    <text evidence="2">The sequence shown here is derived from an EMBL/GenBank/DDBJ whole genome shotgun (WGS) entry which is preliminary data.</text>
</comment>
<dbReference type="Proteomes" id="UP000651010">
    <property type="component" value="Unassembled WGS sequence"/>
</dbReference>
<feature type="signal peptide" evidence="1">
    <location>
        <begin position="1"/>
        <end position="25"/>
    </location>
</feature>
<organism evidence="2 3">
    <name type="scientific">Dyella acidiphila</name>
    <dbReference type="NCBI Taxonomy" id="2775866"/>
    <lineage>
        <taxon>Bacteria</taxon>
        <taxon>Pseudomonadati</taxon>
        <taxon>Pseudomonadota</taxon>
        <taxon>Gammaproteobacteria</taxon>
        <taxon>Lysobacterales</taxon>
        <taxon>Rhodanobacteraceae</taxon>
        <taxon>Dyella</taxon>
    </lineage>
</organism>
<name>A0ABR9G897_9GAMM</name>
<sequence>MLAFSLLGMMSTACLSAGNASPWIAAAIGVDVNEFEGFPPRHPRQWRVNRVRALTPVKKGVTIGLIANSLQKVMLCMPAAMHRAAAQWQCCASTKTKWRGRCRASTKNGAVEAAQAKKNGAVEAAPLLLHGLCLIRACR</sequence>
<feature type="chain" id="PRO_5046815365" evidence="1">
    <location>
        <begin position="26"/>
        <end position="139"/>
    </location>
</feature>
<evidence type="ECO:0000313" key="2">
    <source>
        <dbReference type="EMBL" id="MBE1160278.1"/>
    </source>
</evidence>
<proteinExistence type="predicted"/>
<accession>A0ABR9G897</accession>
<keyword evidence="1" id="KW-0732">Signal</keyword>
<keyword evidence="3" id="KW-1185">Reference proteome</keyword>
<evidence type="ECO:0000256" key="1">
    <source>
        <dbReference type="SAM" id="SignalP"/>
    </source>
</evidence>